<gene>
    <name evidence="1" type="ORF">PHPALM_9343</name>
</gene>
<accession>A0A2P4Y7J6</accession>
<dbReference type="EMBL" id="NCKW01005010">
    <property type="protein sequence ID" value="POM73780.1"/>
    <property type="molecule type" value="Genomic_DNA"/>
</dbReference>
<sequence length="223" mass="25535">MEACIKSLWNDMTQLEGGDLLPEYLGTEDLQDLIAEGLIQDVSTSPDSTHIEVDLTNPKFKLKREKVFKDADYRVNPLAVLISTDEVPHLSIENEENDTGNGRASNIALNHRALKKNPKPKPRRKQTLRVLSQSSKHTYILDELFGNAEFQSKLHVKFQCSAEQSRLVEWLRFRGSEPFNLVEFSHGDNSLHHGKSLARDEENARNLLRFLYFVGYVTQVKTR</sequence>
<name>A0A2P4Y7J6_9STRA</name>
<protein>
    <submittedName>
        <fullName evidence="1">Uncharacterized protein</fullName>
    </submittedName>
</protein>
<evidence type="ECO:0000313" key="1">
    <source>
        <dbReference type="EMBL" id="POM73780.1"/>
    </source>
</evidence>
<evidence type="ECO:0000313" key="2">
    <source>
        <dbReference type="Proteomes" id="UP000237271"/>
    </source>
</evidence>
<proteinExistence type="predicted"/>
<reference evidence="1 2" key="1">
    <citation type="journal article" date="2017" name="Genome Biol. Evol.">
        <title>Phytophthora megakarya and P. palmivora, closely related causal agents of cacao black pod rot, underwent increases in genome sizes and gene numbers by different mechanisms.</title>
        <authorList>
            <person name="Ali S.S."/>
            <person name="Shao J."/>
            <person name="Lary D.J."/>
            <person name="Kronmiller B."/>
            <person name="Shen D."/>
            <person name="Strem M.D."/>
            <person name="Amoako-Attah I."/>
            <person name="Akrofi A.Y."/>
            <person name="Begoude B.A."/>
            <person name="Ten Hoopen G.M."/>
            <person name="Coulibaly K."/>
            <person name="Kebe B.I."/>
            <person name="Melnick R.L."/>
            <person name="Guiltinan M.J."/>
            <person name="Tyler B.M."/>
            <person name="Meinhardt L.W."/>
            <person name="Bailey B.A."/>
        </authorList>
    </citation>
    <scope>NUCLEOTIDE SEQUENCE [LARGE SCALE GENOMIC DNA]</scope>
    <source>
        <strain evidence="2">sbr112.9</strain>
    </source>
</reference>
<dbReference type="OrthoDB" id="47172at2759"/>
<dbReference type="Proteomes" id="UP000237271">
    <property type="component" value="Unassembled WGS sequence"/>
</dbReference>
<dbReference type="AlphaFoldDB" id="A0A2P4Y7J6"/>
<organism evidence="1 2">
    <name type="scientific">Phytophthora palmivora</name>
    <dbReference type="NCBI Taxonomy" id="4796"/>
    <lineage>
        <taxon>Eukaryota</taxon>
        <taxon>Sar</taxon>
        <taxon>Stramenopiles</taxon>
        <taxon>Oomycota</taxon>
        <taxon>Peronosporomycetes</taxon>
        <taxon>Peronosporales</taxon>
        <taxon>Peronosporaceae</taxon>
        <taxon>Phytophthora</taxon>
    </lineage>
</organism>
<keyword evidence="2" id="KW-1185">Reference proteome</keyword>
<comment type="caution">
    <text evidence="1">The sequence shown here is derived from an EMBL/GenBank/DDBJ whole genome shotgun (WGS) entry which is preliminary data.</text>
</comment>